<dbReference type="EC" id="3.2.1.28" evidence="2 6"/>
<name>A0A915HQV2_ROMCU</name>
<dbReference type="PANTHER" id="PTHR23403">
    <property type="entry name" value="TREHALASE"/>
    <property type="match status" value="1"/>
</dbReference>
<evidence type="ECO:0000313" key="7">
    <source>
        <dbReference type="Proteomes" id="UP000887565"/>
    </source>
</evidence>
<dbReference type="WBParaSite" id="nRc.2.0.1.t04104-RA">
    <property type="protein sequence ID" value="nRc.2.0.1.t04104-RA"/>
    <property type="gene ID" value="nRc.2.0.1.g04104"/>
</dbReference>
<dbReference type="Pfam" id="PF01204">
    <property type="entry name" value="Trehalase"/>
    <property type="match status" value="1"/>
</dbReference>
<reference evidence="8" key="1">
    <citation type="submission" date="2022-11" db="UniProtKB">
        <authorList>
            <consortium name="WormBaseParasite"/>
        </authorList>
    </citation>
    <scope>IDENTIFICATION</scope>
</reference>
<evidence type="ECO:0000313" key="8">
    <source>
        <dbReference type="WBParaSite" id="nRc.2.0.1.t04104-RA"/>
    </source>
</evidence>
<evidence type="ECO:0000256" key="6">
    <source>
        <dbReference type="RuleBase" id="RU361180"/>
    </source>
</evidence>
<keyword evidence="5 6" id="KW-0326">Glycosidase</keyword>
<dbReference type="AlphaFoldDB" id="A0A915HQV2"/>
<accession>A0A915HQV2</accession>
<proteinExistence type="inferred from homology"/>
<dbReference type="Proteomes" id="UP000887565">
    <property type="component" value="Unplaced"/>
</dbReference>
<sequence>IKYEVFLNPDRYSLLYVAHPFIVPGGRFREFYYWDSYWIMKGLLYSEMYSTAKGIMRNFADLIQSGSTRFGFVPNGGRVYYLLRSQPPLLTLMVYDFYLETGDIDFVCEMLPALIDEYTFWKSQRSTMFQDSTLLYQYKVDMKMPRPESYREDVEVARNLTSEEDRYKMWSNIASAAETGWDFSSRWFSHEGVLANRLASIRTQHISPVDLNAFMCLNALLLTKLLEIEGYHSRDQQMKFLSHYEDLKAMVELLHWNESAGVWFDYDLERRTHIDTYYVSNALPLFTRCYDNDTKPRRVYEYMRRVGAFDTSKGIPTSFIESAQQWDSSNVWPPMVHMLIIGFRTSNDQSLVEFARLLAEQWLRSSYNAFEVSKNMFEKYNSASGGLGGGGGEYDVQTGFGWTNGVILDLLAKYGHVASYKEPELSSPIAKLVEPQPLMPAAQTEATTSSPTVPLTAATPLTQATSAGLTLLSSTERPAPEKVVEPIDDTKTGRTEYLLPPEKETELKMVDQEQRDFLAEQLQRKGSVMLSELLDEDDF</sequence>
<dbReference type="Gene3D" id="1.50.10.10">
    <property type="match status" value="1"/>
</dbReference>
<protein>
    <recommendedName>
        <fullName evidence="3 6">Trehalase</fullName>
        <ecNumber evidence="2 6">3.2.1.28</ecNumber>
    </recommendedName>
    <alternativeName>
        <fullName evidence="6">Alpha-trehalose glucohydrolase</fullName>
    </alternativeName>
</protein>
<dbReference type="InterPro" id="IPR012341">
    <property type="entry name" value="6hp_glycosidase-like_sf"/>
</dbReference>
<dbReference type="OMA" id="DAPFGWA"/>
<keyword evidence="4 6" id="KW-0378">Hydrolase</keyword>
<keyword evidence="7" id="KW-1185">Reference proteome</keyword>
<dbReference type="PRINTS" id="PR00744">
    <property type="entry name" value="GLHYDRLASE37"/>
</dbReference>
<dbReference type="InterPro" id="IPR008928">
    <property type="entry name" value="6-hairpin_glycosidase_sf"/>
</dbReference>
<dbReference type="SUPFAM" id="SSF48208">
    <property type="entry name" value="Six-hairpin glycosidases"/>
    <property type="match status" value="1"/>
</dbReference>
<dbReference type="InterPro" id="IPR001661">
    <property type="entry name" value="Glyco_hydro_37"/>
</dbReference>
<evidence type="ECO:0000256" key="3">
    <source>
        <dbReference type="ARBA" id="ARBA00019905"/>
    </source>
</evidence>
<comment type="similarity">
    <text evidence="1 6">Belongs to the glycosyl hydrolase 37 family.</text>
</comment>
<dbReference type="PROSITE" id="PS00927">
    <property type="entry name" value="TREHALASE_1"/>
    <property type="match status" value="1"/>
</dbReference>
<evidence type="ECO:0000256" key="4">
    <source>
        <dbReference type="ARBA" id="ARBA00022801"/>
    </source>
</evidence>
<evidence type="ECO:0000256" key="5">
    <source>
        <dbReference type="ARBA" id="ARBA00023295"/>
    </source>
</evidence>
<dbReference type="PANTHER" id="PTHR23403:SF12">
    <property type="entry name" value="TREHALASE"/>
    <property type="match status" value="1"/>
</dbReference>
<dbReference type="InterPro" id="IPR018232">
    <property type="entry name" value="Glyco_hydro_37_CS"/>
</dbReference>
<organism evidence="7 8">
    <name type="scientific">Romanomermis culicivorax</name>
    <name type="common">Nematode worm</name>
    <dbReference type="NCBI Taxonomy" id="13658"/>
    <lineage>
        <taxon>Eukaryota</taxon>
        <taxon>Metazoa</taxon>
        <taxon>Ecdysozoa</taxon>
        <taxon>Nematoda</taxon>
        <taxon>Enoplea</taxon>
        <taxon>Dorylaimia</taxon>
        <taxon>Mermithida</taxon>
        <taxon>Mermithoidea</taxon>
        <taxon>Mermithidae</taxon>
        <taxon>Romanomermis</taxon>
    </lineage>
</organism>
<dbReference type="GO" id="GO:0005993">
    <property type="term" value="P:trehalose catabolic process"/>
    <property type="evidence" value="ECO:0007669"/>
    <property type="project" value="TreeGrafter"/>
</dbReference>
<evidence type="ECO:0000256" key="2">
    <source>
        <dbReference type="ARBA" id="ARBA00012757"/>
    </source>
</evidence>
<dbReference type="GO" id="GO:0004555">
    <property type="term" value="F:alpha,alpha-trehalase activity"/>
    <property type="evidence" value="ECO:0007669"/>
    <property type="project" value="UniProtKB-EC"/>
</dbReference>
<evidence type="ECO:0000256" key="1">
    <source>
        <dbReference type="ARBA" id="ARBA00005615"/>
    </source>
</evidence>
<comment type="catalytic activity">
    <reaction evidence="6">
        <text>alpha,alpha-trehalose + H2O = alpha-D-glucose + beta-D-glucose</text>
        <dbReference type="Rhea" id="RHEA:32675"/>
        <dbReference type="ChEBI" id="CHEBI:15377"/>
        <dbReference type="ChEBI" id="CHEBI:15903"/>
        <dbReference type="ChEBI" id="CHEBI:16551"/>
        <dbReference type="ChEBI" id="CHEBI:17925"/>
        <dbReference type="EC" id="3.2.1.28"/>
    </reaction>
</comment>